<evidence type="ECO:0000256" key="9">
    <source>
        <dbReference type="PIRNR" id="PIRNR004553"/>
    </source>
</evidence>
<dbReference type="InterPro" id="IPR002052">
    <property type="entry name" value="DNA_methylase_N6_adenine_CS"/>
</dbReference>
<keyword evidence="12" id="KW-1185">Reference proteome</keyword>
<dbReference type="Gene3D" id="3.40.50.150">
    <property type="entry name" value="Vaccinia Virus protein VP39"/>
    <property type="match status" value="1"/>
</dbReference>
<evidence type="ECO:0000256" key="6">
    <source>
        <dbReference type="ARBA" id="ARBA00022679"/>
    </source>
</evidence>
<evidence type="ECO:0000256" key="3">
    <source>
        <dbReference type="ARBA" id="ARBA00012141"/>
    </source>
</evidence>
<dbReference type="PANTHER" id="PTHR43542:SF1">
    <property type="entry name" value="METHYLTRANSFERASE"/>
    <property type="match status" value="1"/>
</dbReference>
<comment type="function">
    <text evidence="1 9">Specifically methylates the guanine in position 966 of 16S rRNA in the assembled 30S particle.</text>
</comment>
<dbReference type="EMBL" id="QUOT01000001">
    <property type="protein sequence ID" value="REL31334.1"/>
    <property type="molecule type" value="Genomic_DNA"/>
</dbReference>
<dbReference type="NCBIfam" id="TIGR00095">
    <property type="entry name" value="16S rRNA (guanine(966)-N(2))-methyltransferase RsmD"/>
    <property type="match status" value="1"/>
</dbReference>
<evidence type="ECO:0000256" key="7">
    <source>
        <dbReference type="ARBA" id="ARBA00022691"/>
    </source>
</evidence>
<protein>
    <recommendedName>
        <fullName evidence="4 9">Ribosomal RNA small subunit methyltransferase D</fullName>
        <ecNumber evidence="3 9">2.1.1.171</ecNumber>
    </recommendedName>
</protein>
<dbReference type="CDD" id="cd02440">
    <property type="entry name" value="AdoMet_MTases"/>
    <property type="match status" value="1"/>
</dbReference>
<dbReference type="Proteomes" id="UP000256899">
    <property type="component" value="Unassembled WGS sequence"/>
</dbReference>
<keyword evidence="6 9" id="KW-0808">Transferase</keyword>
<dbReference type="Pfam" id="PF03602">
    <property type="entry name" value="Cons_hypoth95"/>
    <property type="match status" value="1"/>
</dbReference>
<gene>
    <name evidence="11" type="primary">rsmD</name>
    <name evidence="11" type="ORF">DXX94_11770</name>
</gene>
<dbReference type="PIRSF" id="PIRSF004553">
    <property type="entry name" value="CHP00095"/>
    <property type="match status" value="1"/>
</dbReference>
<dbReference type="PANTHER" id="PTHR43542">
    <property type="entry name" value="METHYLTRANSFERASE"/>
    <property type="match status" value="1"/>
</dbReference>
<evidence type="ECO:0000256" key="2">
    <source>
        <dbReference type="ARBA" id="ARBA00005269"/>
    </source>
</evidence>
<evidence type="ECO:0000256" key="10">
    <source>
        <dbReference type="SAM" id="MobiDB-lite"/>
    </source>
</evidence>
<evidence type="ECO:0000256" key="8">
    <source>
        <dbReference type="ARBA" id="ARBA00048326"/>
    </source>
</evidence>
<reference evidence="12" key="1">
    <citation type="submission" date="2018-08" db="EMBL/GenBank/DDBJ databases">
        <title>Thalassotalea euphylliae genome.</title>
        <authorList>
            <person name="Summers S."/>
            <person name="Rice S.A."/>
            <person name="Freckelton M.L."/>
            <person name="Nedved B.T."/>
            <person name="Hadfield M.G."/>
        </authorList>
    </citation>
    <scope>NUCLEOTIDE SEQUENCE [LARGE SCALE GENOMIC DNA]</scope>
    <source>
        <strain evidence="12">H3</strain>
    </source>
</reference>
<name>A0A3E0U3P2_9GAMM</name>
<dbReference type="PROSITE" id="PS00092">
    <property type="entry name" value="N6_MTASE"/>
    <property type="match status" value="1"/>
</dbReference>
<evidence type="ECO:0000313" key="11">
    <source>
        <dbReference type="EMBL" id="REL31334.1"/>
    </source>
</evidence>
<dbReference type="GO" id="GO:0003676">
    <property type="term" value="F:nucleic acid binding"/>
    <property type="evidence" value="ECO:0007669"/>
    <property type="project" value="InterPro"/>
</dbReference>
<dbReference type="EC" id="2.1.1.171" evidence="3 9"/>
<comment type="catalytic activity">
    <reaction evidence="8 9">
        <text>guanosine(966) in 16S rRNA + S-adenosyl-L-methionine = N(2)-methylguanosine(966) in 16S rRNA + S-adenosyl-L-homocysteine + H(+)</text>
        <dbReference type="Rhea" id="RHEA:23548"/>
        <dbReference type="Rhea" id="RHEA-COMP:10211"/>
        <dbReference type="Rhea" id="RHEA-COMP:10212"/>
        <dbReference type="ChEBI" id="CHEBI:15378"/>
        <dbReference type="ChEBI" id="CHEBI:57856"/>
        <dbReference type="ChEBI" id="CHEBI:59789"/>
        <dbReference type="ChEBI" id="CHEBI:74269"/>
        <dbReference type="ChEBI" id="CHEBI:74481"/>
        <dbReference type="EC" id="2.1.1.171"/>
    </reaction>
</comment>
<accession>A0A3E0U3P2</accession>
<comment type="similarity">
    <text evidence="2 9">Belongs to the methyltransferase superfamily. RsmD family.</text>
</comment>
<keyword evidence="7 9" id="KW-0949">S-adenosyl-L-methionine</keyword>
<dbReference type="GO" id="GO:0052913">
    <property type="term" value="F:16S rRNA (guanine(966)-N(2))-methyltransferase activity"/>
    <property type="evidence" value="ECO:0007669"/>
    <property type="project" value="UniProtKB-EC"/>
</dbReference>
<dbReference type="SUPFAM" id="SSF53335">
    <property type="entry name" value="S-adenosyl-L-methionine-dependent methyltransferases"/>
    <property type="match status" value="1"/>
</dbReference>
<organism evidence="11 12">
    <name type="scientific">Thalassotalea euphylliae</name>
    <dbReference type="NCBI Taxonomy" id="1655234"/>
    <lineage>
        <taxon>Bacteria</taxon>
        <taxon>Pseudomonadati</taxon>
        <taxon>Pseudomonadota</taxon>
        <taxon>Gammaproteobacteria</taxon>
        <taxon>Alteromonadales</taxon>
        <taxon>Colwelliaceae</taxon>
        <taxon>Thalassotalea</taxon>
    </lineage>
</organism>
<proteinExistence type="inferred from homology"/>
<dbReference type="InterPro" id="IPR029063">
    <property type="entry name" value="SAM-dependent_MTases_sf"/>
</dbReference>
<keyword evidence="9" id="KW-0698">rRNA processing</keyword>
<evidence type="ECO:0000256" key="5">
    <source>
        <dbReference type="ARBA" id="ARBA00022603"/>
    </source>
</evidence>
<feature type="region of interest" description="Disordered" evidence="10">
    <location>
        <begin position="1"/>
        <end position="24"/>
    </location>
</feature>
<feature type="compositionally biased region" description="Low complexity" evidence="10">
    <location>
        <begin position="11"/>
        <end position="24"/>
    </location>
</feature>
<feature type="compositionally biased region" description="Basic residues" evidence="10">
    <location>
        <begin position="1"/>
        <end position="10"/>
    </location>
</feature>
<evidence type="ECO:0000256" key="4">
    <source>
        <dbReference type="ARBA" id="ARBA00013682"/>
    </source>
</evidence>
<evidence type="ECO:0000313" key="12">
    <source>
        <dbReference type="Proteomes" id="UP000256899"/>
    </source>
</evidence>
<evidence type="ECO:0000256" key="1">
    <source>
        <dbReference type="ARBA" id="ARBA00002649"/>
    </source>
</evidence>
<keyword evidence="5 9" id="KW-0489">Methyltransferase</keyword>
<dbReference type="AlphaFoldDB" id="A0A3E0U3P2"/>
<dbReference type="RefSeq" id="WP_116016087.1">
    <property type="nucleotide sequence ID" value="NZ_QUOT01000001.1"/>
</dbReference>
<dbReference type="InterPro" id="IPR004398">
    <property type="entry name" value="RNA_MeTrfase_RsmD"/>
</dbReference>
<comment type="caution">
    <text evidence="11">The sequence shown here is derived from an EMBL/GenBank/DDBJ whole genome shotgun (WGS) entry which is preliminary data.</text>
</comment>
<sequence>MNKARARKRSTTSSTAKSQKSTSSIRIIAGQHRGRKLPVLSADGLRPTTDRVKETLFNWLMTEIQGSSCLDCFAGAGSLGFEAQSRGAEIVTMIELNDAAAKQLKANQSLLNATNLEVVNTNTLDFLTKPKNQFDIVFIDPPFRQQLAQQTIDLLTSGWLSENALVYVETESDSPTPSVPANWQLAKEKTAGQVTYRLYQLV</sequence>